<accession>A9UPZ3</accession>
<evidence type="ECO:0000256" key="2">
    <source>
        <dbReference type="ARBA" id="ARBA00010913"/>
    </source>
</evidence>
<evidence type="ECO:0000256" key="4">
    <source>
        <dbReference type="ARBA" id="ARBA00022692"/>
    </source>
</evidence>
<evidence type="ECO:0000259" key="6">
    <source>
        <dbReference type="Pfam" id="PF01103"/>
    </source>
</evidence>
<comment type="similarity">
    <text evidence="2">Belongs to the SAM50/omp85 family.</text>
</comment>
<dbReference type="PANTHER" id="PTHR12815:SF18">
    <property type="entry name" value="SORTING AND ASSEMBLY MACHINERY COMPONENT 50 HOMOLOG"/>
    <property type="match status" value="1"/>
</dbReference>
<dbReference type="GO" id="GO:0005741">
    <property type="term" value="C:mitochondrial outer membrane"/>
    <property type="evidence" value="ECO:0007669"/>
    <property type="project" value="UniProtKB-SubCell"/>
</dbReference>
<feature type="domain" description="Bacterial surface antigen (D15)" evidence="6">
    <location>
        <begin position="137"/>
        <end position="452"/>
    </location>
</feature>
<dbReference type="GeneID" id="5887772"/>
<dbReference type="EMBL" id="CH991543">
    <property type="protein sequence ID" value="EDQ92958.1"/>
    <property type="molecule type" value="Genomic_DNA"/>
</dbReference>
<dbReference type="OMA" id="SGIWRQI"/>
<gene>
    <name evidence="7" type="ORF">MONBRDRAFT_30887</name>
</gene>
<keyword evidence="4" id="KW-0812">Transmembrane</keyword>
<keyword evidence="3" id="KW-1134">Transmembrane beta strand</keyword>
<dbReference type="RefSeq" id="XP_001742720.1">
    <property type="nucleotide sequence ID" value="XM_001742668.1"/>
</dbReference>
<dbReference type="AlphaFoldDB" id="A9UPZ3"/>
<dbReference type="eggNOG" id="KOG2602">
    <property type="taxonomic scope" value="Eukaryota"/>
</dbReference>
<proteinExistence type="inferred from homology"/>
<keyword evidence="8" id="KW-1185">Reference proteome</keyword>
<evidence type="ECO:0000256" key="1">
    <source>
        <dbReference type="ARBA" id="ARBA00004374"/>
    </source>
</evidence>
<dbReference type="InterPro" id="IPR039910">
    <property type="entry name" value="D15-like"/>
</dbReference>
<reference evidence="7 8" key="1">
    <citation type="journal article" date="2008" name="Nature">
        <title>The genome of the choanoflagellate Monosiga brevicollis and the origin of metazoans.</title>
        <authorList>
            <consortium name="JGI Sequencing"/>
            <person name="King N."/>
            <person name="Westbrook M.J."/>
            <person name="Young S.L."/>
            <person name="Kuo A."/>
            <person name="Abedin M."/>
            <person name="Chapman J."/>
            <person name="Fairclough S."/>
            <person name="Hellsten U."/>
            <person name="Isogai Y."/>
            <person name="Letunic I."/>
            <person name="Marr M."/>
            <person name="Pincus D."/>
            <person name="Putnam N."/>
            <person name="Rokas A."/>
            <person name="Wright K.J."/>
            <person name="Zuzow R."/>
            <person name="Dirks W."/>
            <person name="Good M."/>
            <person name="Goodstein D."/>
            <person name="Lemons D."/>
            <person name="Li W."/>
            <person name="Lyons J.B."/>
            <person name="Morris A."/>
            <person name="Nichols S."/>
            <person name="Richter D.J."/>
            <person name="Salamov A."/>
            <person name="Bork P."/>
            <person name="Lim W.A."/>
            <person name="Manning G."/>
            <person name="Miller W.T."/>
            <person name="McGinnis W."/>
            <person name="Shapiro H."/>
            <person name="Tjian R."/>
            <person name="Grigoriev I.V."/>
            <person name="Rokhsar D."/>
        </authorList>
    </citation>
    <scope>NUCLEOTIDE SEQUENCE [LARGE SCALE GENOMIC DNA]</scope>
    <source>
        <strain evidence="8">MX1 / ATCC 50154</strain>
    </source>
</reference>
<evidence type="ECO:0000313" key="8">
    <source>
        <dbReference type="Proteomes" id="UP000001357"/>
    </source>
</evidence>
<dbReference type="InParanoid" id="A9UPZ3"/>
<evidence type="ECO:0000256" key="3">
    <source>
        <dbReference type="ARBA" id="ARBA00022452"/>
    </source>
</evidence>
<organism evidence="7 8">
    <name type="scientific">Monosiga brevicollis</name>
    <name type="common">Choanoflagellate</name>
    <dbReference type="NCBI Taxonomy" id="81824"/>
    <lineage>
        <taxon>Eukaryota</taxon>
        <taxon>Choanoflagellata</taxon>
        <taxon>Craspedida</taxon>
        <taxon>Salpingoecidae</taxon>
        <taxon>Monosiga</taxon>
    </lineage>
</organism>
<dbReference type="GO" id="GO:0045040">
    <property type="term" value="P:protein insertion into mitochondrial outer membrane"/>
    <property type="evidence" value="ECO:0000318"/>
    <property type="project" value="GO_Central"/>
</dbReference>
<evidence type="ECO:0000256" key="5">
    <source>
        <dbReference type="ARBA" id="ARBA00023136"/>
    </source>
</evidence>
<dbReference type="InterPro" id="IPR000184">
    <property type="entry name" value="Bac_surfAg_D15"/>
</dbReference>
<comment type="subcellular location">
    <subcellularLocation>
        <location evidence="1">Mitochondrion outer membrane</location>
        <topology evidence="1">Multi-pass membrane protein</topology>
    </subcellularLocation>
</comment>
<dbReference type="Pfam" id="PF01103">
    <property type="entry name" value="Omp85"/>
    <property type="match status" value="1"/>
</dbReference>
<dbReference type="PANTHER" id="PTHR12815">
    <property type="entry name" value="SORTING AND ASSEMBLY MACHINERY SAMM50 PROTEIN FAMILY MEMBER"/>
    <property type="match status" value="1"/>
</dbReference>
<protein>
    <recommendedName>
        <fullName evidence="6">Bacterial surface antigen (D15) domain-containing protein</fullName>
    </recommendedName>
</protein>
<dbReference type="Gene3D" id="2.40.160.50">
    <property type="entry name" value="membrane protein fhac: a member of the omp85/tpsb transporter family"/>
    <property type="match status" value="1"/>
</dbReference>
<dbReference type="FunCoup" id="A9UPZ3">
    <property type="interactions" value="1287"/>
</dbReference>
<evidence type="ECO:0000313" key="7">
    <source>
        <dbReference type="EMBL" id="EDQ92958.1"/>
    </source>
</evidence>
<keyword evidence="5" id="KW-0472">Membrane</keyword>
<name>A9UPZ3_MONBE</name>
<dbReference type="KEGG" id="mbr:MONBRDRAFT_30887"/>
<dbReference type="STRING" id="81824.A9UPZ3"/>
<dbReference type="Proteomes" id="UP000001357">
    <property type="component" value="Unassembled WGS sequence"/>
</dbReference>
<sequence length="453" mass="49431">MAEASEANMQDLIEVLQRVLEDNKDRKVRVRNVHIDGVKRTAPWLLQQQAAPLLECTTLGDVLEEADYTCSKIKSLNVFPNVSAEVDRSLAQPLQDDGVEELDINFQIRESRLVSGGTGVTVGNNQGTATFSINLNNLAGVADQVSFTTSRTSKGQVGYQAAYSLPFLGSPFSPLRFELAKTQLELQQHGAFLDNRYAAVELQQRYFGVDHSFRLESSWRHIHRAAADVPFLLREQMGHTLKNAASYTLKMQAFPESDQFDLAMRISAEAAGGQLGGDIHHSKIEASADAQSIWDLCTLRLSGRLGYGTAQPLPLAVKQATPHRPLHLADRYCLGGVLNVRGFKHMRIGDAAGTYAQGGSAYWAAAAHAYFPFPKLQDTLGSSVQLHAFANAGSVASQAKQLWHPGRIAASYGLGIFAQAQLCQLELNYTLPFQTGGAPTQPGFSIAVGWEFL</sequence>